<dbReference type="AlphaFoldDB" id="A0A9P4NY51"/>
<evidence type="ECO:0000313" key="3">
    <source>
        <dbReference type="Proteomes" id="UP000800235"/>
    </source>
</evidence>
<dbReference type="OrthoDB" id="2555959at2759"/>
<name>A0A9P4NY51_9PEZI</name>
<proteinExistence type="predicted"/>
<keyword evidence="1" id="KW-0812">Transmembrane</keyword>
<keyword evidence="1" id="KW-0472">Membrane</keyword>
<evidence type="ECO:0000256" key="1">
    <source>
        <dbReference type="SAM" id="Phobius"/>
    </source>
</evidence>
<comment type="caution">
    <text evidence="2">The sequence shown here is derived from an EMBL/GenBank/DDBJ whole genome shotgun (WGS) entry which is preliminary data.</text>
</comment>
<gene>
    <name evidence="2" type="ORF">EJ08DRAFT_694392</name>
</gene>
<evidence type="ECO:0000313" key="2">
    <source>
        <dbReference type="EMBL" id="KAF2433498.1"/>
    </source>
</evidence>
<sequence length="69" mass="7652">MSLWVQKYLALSPRTRIIGGVAIMAYASTALFLSDKAEEKFGMVPTPEDMEKLRGAIPRIRTVGKDEVP</sequence>
<keyword evidence="3" id="KW-1185">Reference proteome</keyword>
<dbReference type="Proteomes" id="UP000800235">
    <property type="component" value="Unassembled WGS sequence"/>
</dbReference>
<accession>A0A9P4NY51</accession>
<reference evidence="2" key="1">
    <citation type="journal article" date="2020" name="Stud. Mycol.">
        <title>101 Dothideomycetes genomes: a test case for predicting lifestyles and emergence of pathogens.</title>
        <authorList>
            <person name="Haridas S."/>
            <person name="Albert R."/>
            <person name="Binder M."/>
            <person name="Bloem J."/>
            <person name="Labutti K."/>
            <person name="Salamov A."/>
            <person name="Andreopoulos B."/>
            <person name="Baker S."/>
            <person name="Barry K."/>
            <person name="Bills G."/>
            <person name="Bluhm B."/>
            <person name="Cannon C."/>
            <person name="Castanera R."/>
            <person name="Culley D."/>
            <person name="Daum C."/>
            <person name="Ezra D."/>
            <person name="Gonzalez J."/>
            <person name="Henrissat B."/>
            <person name="Kuo A."/>
            <person name="Liang C."/>
            <person name="Lipzen A."/>
            <person name="Lutzoni F."/>
            <person name="Magnuson J."/>
            <person name="Mondo S."/>
            <person name="Nolan M."/>
            <person name="Ohm R."/>
            <person name="Pangilinan J."/>
            <person name="Park H.-J."/>
            <person name="Ramirez L."/>
            <person name="Alfaro M."/>
            <person name="Sun H."/>
            <person name="Tritt A."/>
            <person name="Yoshinaga Y."/>
            <person name="Zwiers L.-H."/>
            <person name="Turgeon B."/>
            <person name="Goodwin S."/>
            <person name="Spatafora J."/>
            <person name="Crous P."/>
            <person name="Grigoriev I."/>
        </authorList>
    </citation>
    <scope>NUCLEOTIDE SEQUENCE</scope>
    <source>
        <strain evidence="2">CBS 130266</strain>
    </source>
</reference>
<dbReference type="EMBL" id="MU007020">
    <property type="protein sequence ID" value="KAF2433498.1"/>
    <property type="molecule type" value="Genomic_DNA"/>
</dbReference>
<protein>
    <submittedName>
        <fullName evidence="2">Uncharacterized protein</fullName>
    </submittedName>
</protein>
<keyword evidence="1" id="KW-1133">Transmembrane helix</keyword>
<feature type="transmembrane region" description="Helical" evidence="1">
    <location>
        <begin position="15"/>
        <end position="33"/>
    </location>
</feature>
<organism evidence="2 3">
    <name type="scientific">Tothia fuscella</name>
    <dbReference type="NCBI Taxonomy" id="1048955"/>
    <lineage>
        <taxon>Eukaryota</taxon>
        <taxon>Fungi</taxon>
        <taxon>Dikarya</taxon>
        <taxon>Ascomycota</taxon>
        <taxon>Pezizomycotina</taxon>
        <taxon>Dothideomycetes</taxon>
        <taxon>Pleosporomycetidae</taxon>
        <taxon>Venturiales</taxon>
        <taxon>Cylindrosympodiaceae</taxon>
        <taxon>Tothia</taxon>
    </lineage>
</organism>